<evidence type="ECO:0008006" key="3">
    <source>
        <dbReference type="Google" id="ProtNLM"/>
    </source>
</evidence>
<reference evidence="1 2" key="1">
    <citation type="submission" date="2018-10" db="EMBL/GenBank/DDBJ databases">
        <title>Genomic Encyclopedia of Type Strains, Phase IV (KMG-IV): sequencing the most valuable type-strain genomes for metagenomic binning, comparative biology and taxonomic classification.</title>
        <authorList>
            <person name="Goeker M."/>
        </authorList>
    </citation>
    <scope>NUCLEOTIDE SEQUENCE [LARGE SCALE GENOMIC DNA]</scope>
    <source>
        <strain evidence="1 2">DSM 3303</strain>
    </source>
</reference>
<protein>
    <recommendedName>
        <fullName evidence="3">DUF697 domain-containing protein</fullName>
    </recommendedName>
</protein>
<organism evidence="1 2">
    <name type="scientific">Vogesella indigofera</name>
    <name type="common">Pseudomonas indigofera</name>
    <dbReference type="NCBI Taxonomy" id="45465"/>
    <lineage>
        <taxon>Bacteria</taxon>
        <taxon>Pseudomonadati</taxon>
        <taxon>Pseudomonadota</taxon>
        <taxon>Betaproteobacteria</taxon>
        <taxon>Neisseriales</taxon>
        <taxon>Chromobacteriaceae</taxon>
        <taxon>Vogesella</taxon>
    </lineage>
</organism>
<evidence type="ECO:0000313" key="1">
    <source>
        <dbReference type="EMBL" id="RKQ60174.1"/>
    </source>
</evidence>
<comment type="caution">
    <text evidence="1">The sequence shown here is derived from an EMBL/GenBank/DDBJ whole genome shotgun (WGS) entry which is preliminary data.</text>
</comment>
<name>A0A495BHM8_VOGIN</name>
<accession>A0A495BHM8</accession>
<sequence length="160" mass="16903">MPPRTLAELDALRDECKAMVTKRAGLSAGAAVLPIPGLDIGADVSLLLEMIPAINRKFGLSPEQIEALDPQLKKIMLVAITSIGSELIGKLVTRPLLLKVLQRIGLRLATKSAARFVPLLGQALAASLSFGAMKLVGNAHVDDCYAVARKVLLAGQASRD</sequence>
<dbReference type="RefSeq" id="WP_120810291.1">
    <property type="nucleotide sequence ID" value="NZ_RBID01000013.1"/>
</dbReference>
<proteinExistence type="predicted"/>
<dbReference type="EMBL" id="RBID01000013">
    <property type="protein sequence ID" value="RKQ60174.1"/>
    <property type="molecule type" value="Genomic_DNA"/>
</dbReference>
<dbReference type="Proteomes" id="UP000279384">
    <property type="component" value="Unassembled WGS sequence"/>
</dbReference>
<evidence type="ECO:0000313" key="2">
    <source>
        <dbReference type="Proteomes" id="UP000279384"/>
    </source>
</evidence>
<gene>
    <name evidence="1" type="ORF">C8E02_1518</name>
</gene>
<dbReference type="AlphaFoldDB" id="A0A495BHM8"/>